<accession>A0A5C3KR73</accession>
<reference evidence="3 4" key="1">
    <citation type="journal article" date="2019" name="Nat. Ecol. Evol.">
        <title>Megaphylogeny resolves global patterns of mushroom evolution.</title>
        <authorList>
            <person name="Varga T."/>
            <person name="Krizsan K."/>
            <person name="Foldi C."/>
            <person name="Dima B."/>
            <person name="Sanchez-Garcia M."/>
            <person name="Sanchez-Ramirez S."/>
            <person name="Szollosi G.J."/>
            <person name="Szarkandi J.G."/>
            <person name="Papp V."/>
            <person name="Albert L."/>
            <person name="Andreopoulos W."/>
            <person name="Angelini C."/>
            <person name="Antonin V."/>
            <person name="Barry K.W."/>
            <person name="Bougher N.L."/>
            <person name="Buchanan P."/>
            <person name="Buyck B."/>
            <person name="Bense V."/>
            <person name="Catcheside P."/>
            <person name="Chovatia M."/>
            <person name="Cooper J."/>
            <person name="Damon W."/>
            <person name="Desjardin D."/>
            <person name="Finy P."/>
            <person name="Geml J."/>
            <person name="Haridas S."/>
            <person name="Hughes K."/>
            <person name="Justo A."/>
            <person name="Karasinski D."/>
            <person name="Kautmanova I."/>
            <person name="Kiss B."/>
            <person name="Kocsube S."/>
            <person name="Kotiranta H."/>
            <person name="LaButti K.M."/>
            <person name="Lechner B.E."/>
            <person name="Liimatainen K."/>
            <person name="Lipzen A."/>
            <person name="Lukacs Z."/>
            <person name="Mihaltcheva S."/>
            <person name="Morgado L.N."/>
            <person name="Niskanen T."/>
            <person name="Noordeloos M.E."/>
            <person name="Ohm R.A."/>
            <person name="Ortiz-Santana B."/>
            <person name="Ovrebo C."/>
            <person name="Racz N."/>
            <person name="Riley R."/>
            <person name="Savchenko A."/>
            <person name="Shiryaev A."/>
            <person name="Soop K."/>
            <person name="Spirin V."/>
            <person name="Szebenyi C."/>
            <person name="Tomsovsky M."/>
            <person name="Tulloss R.E."/>
            <person name="Uehling J."/>
            <person name="Grigoriev I.V."/>
            <person name="Vagvolgyi C."/>
            <person name="Papp T."/>
            <person name="Martin F.M."/>
            <person name="Miettinen O."/>
            <person name="Hibbett D.S."/>
            <person name="Nagy L.G."/>
        </authorList>
    </citation>
    <scope>NUCLEOTIDE SEQUENCE [LARGE SCALE GENOMIC DNA]</scope>
    <source>
        <strain evidence="3 4">CBS 121175</strain>
    </source>
</reference>
<dbReference type="PANTHER" id="PTHR38926:SF5">
    <property type="entry name" value="F-BOX AND LEUCINE-RICH REPEAT PROTEIN 6"/>
    <property type="match status" value="1"/>
</dbReference>
<feature type="compositionally biased region" description="Acidic residues" evidence="1">
    <location>
        <begin position="572"/>
        <end position="598"/>
    </location>
</feature>
<evidence type="ECO:0000313" key="4">
    <source>
        <dbReference type="Proteomes" id="UP000307440"/>
    </source>
</evidence>
<gene>
    <name evidence="3" type="ORF">FA15DRAFT_705795</name>
</gene>
<proteinExistence type="predicted"/>
<dbReference type="InterPro" id="IPR032675">
    <property type="entry name" value="LRR_dom_sf"/>
</dbReference>
<evidence type="ECO:0000313" key="3">
    <source>
        <dbReference type="EMBL" id="TFK23051.1"/>
    </source>
</evidence>
<evidence type="ECO:0000256" key="1">
    <source>
        <dbReference type="SAM" id="MobiDB-lite"/>
    </source>
</evidence>
<sequence length="598" mass="67847">MGTQVAGLPPEPASITLAKSVENDTERRKSREAQREFERETLDNRIAALEKELFELKCHRNRLSSISQLPPEILSRIFFFCERSVPEKVLKHGRPHWVNVTHVSHYWRNVALGCPSLWSNIHYTAQSSQSWTQAMLDRSQSVPLAVGVEWFCDEDLPSSTEVSFQRALEKNCSRLEQLYFQADSHTTLREFLEYIPPSVPNLRTLSISDCGSGNRTFRHTQSLKLDAPKLRDLRLINCRINWTSPLLRGLTSLRVWSHVNATGLSNPPPTAGEFLQALENMPALESLSLKIVYPDLSSMKREPVQLHHLQDLSLDGPFAEVVGVLRHLSIPTTTRINLACSVSTSGISRISTMFGRALHSSWLSAPLAKGSSDAAPQHLKSLVLSPHKEAVIIYGWFLPHTYPDWNRDRPELTLQLDFEADSDRPRLAQLLSRLPIAQVRSLALYGVITEEDLVPICRLPFLQKIALRRTIAQTFLEYMAAEPSLRDGSQNTSLNYLPQLQVVAIDKTDFYGMDDELSVEELLDFLMIRYEFGVPVQMVEIRGCYNLHKRDVCSIKHVVGEMVYWDGVEERNEPEDSDEEVKCEDTESDALDSGDDDQ</sequence>
<dbReference type="PANTHER" id="PTHR38926">
    <property type="entry name" value="F-BOX DOMAIN CONTAINING PROTEIN, EXPRESSED"/>
    <property type="match status" value="1"/>
</dbReference>
<feature type="compositionally biased region" description="Basic and acidic residues" evidence="1">
    <location>
        <begin position="21"/>
        <end position="36"/>
    </location>
</feature>
<dbReference type="OrthoDB" id="3156934at2759"/>
<feature type="region of interest" description="Disordered" evidence="1">
    <location>
        <begin position="569"/>
        <end position="598"/>
    </location>
</feature>
<dbReference type="Gene3D" id="3.80.10.10">
    <property type="entry name" value="Ribonuclease Inhibitor"/>
    <property type="match status" value="1"/>
</dbReference>
<evidence type="ECO:0000259" key="2">
    <source>
        <dbReference type="Pfam" id="PF12937"/>
    </source>
</evidence>
<dbReference type="Pfam" id="PF12937">
    <property type="entry name" value="F-box-like"/>
    <property type="match status" value="1"/>
</dbReference>
<dbReference type="AlphaFoldDB" id="A0A5C3KR73"/>
<protein>
    <recommendedName>
        <fullName evidence="2">F-box domain-containing protein</fullName>
    </recommendedName>
</protein>
<feature type="region of interest" description="Disordered" evidence="1">
    <location>
        <begin position="1"/>
        <end position="36"/>
    </location>
</feature>
<name>A0A5C3KR73_COPMA</name>
<dbReference type="SUPFAM" id="SSF52047">
    <property type="entry name" value="RNI-like"/>
    <property type="match status" value="1"/>
</dbReference>
<dbReference type="EMBL" id="ML210226">
    <property type="protein sequence ID" value="TFK23051.1"/>
    <property type="molecule type" value="Genomic_DNA"/>
</dbReference>
<dbReference type="InterPro" id="IPR001810">
    <property type="entry name" value="F-box_dom"/>
</dbReference>
<keyword evidence="4" id="KW-1185">Reference proteome</keyword>
<dbReference type="Gene3D" id="1.20.1280.50">
    <property type="match status" value="1"/>
</dbReference>
<feature type="domain" description="F-box" evidence="2">
    <location>
        <begin position="66"/>
        <end position="122"/>
    </location>
</feature>
<dbReference type="Proteomes" id="UP000307440">
    <property type="component" value="Unassembled WGS sequence"/>
</dbReference>
<organism evidence="3 4">
    <name type="scientific">Coprinopsis marcescibilis</name>
    <name type="common">Agaric fungus</name>
    <name type="synonym">Psathyrella marcescibilis</name>
    <dbReference type="NCBI Taxonomy" id="230819"/>
    <lineage>
        <taxon>Eukaryota</taxon>
        <taxon>Fungi</taxon>
        <taxon>Dikarya</taxon>
        <taxon>Basidiomycota</taxon>
        <taxon>Agaricomycotina</taxon>
        <taxon>Agaricomycetes</taxon>
        <taxon>Agaricomycetidae</taxon>
        <taxon>Agaricales</taxon>
        <taxon>Agaricineae</taxon>
        <taxon>Psathyrellaceae</taxon>
        <taxon>Coprinopsis</taxon>
    </lineage>
</organism>